<dbReference type="AlphaFoldDB" id="A0A518K2M9"/>
<accession>A0A518K2M9</accession>
<feature type="signal peptide" evidence="1">
    <location>
        <begin position="1"/>
        <end position="22"/>
    </location>
</feature>
<proteinExistence type="predicted"/>
<organism evidence="2 3">
    <name type="scientific">Botrimarina mediterranea</name>
    <dbReference type="NCBI Taxonomy" id="2528022"/>
    <lineage>
        <taxon>Bacteria</taxon>
        <taxon>Pseudomonadati</taxon>
        <taxon>Planctomycetota</taxon>
        <taxon>Planctomycetia</taxon>
        <taxon>Pirellulales</taxon>
        <taxon>Lacipirellulaceae</taxon>
        <taxon>Botrimarina</taxon>
    </lineage>
</organism>
<reference evidence="2 3" key="1">
    <citation type="submission" date="2019-02" db="EMBL/GenBank/DDBJ databases">
        <title>Deep-cultivation of Planctomycetes and their phenomic and genomic characterization uncovers novel biology.</title>
        <authorList>
            <person name="Wiegand S."/>
            <person name="Jogler M."/>
            <person name="Boedeker C."/>
            <person name="Pinto D."/>
            <person name="Vollmers J."/>
            <person name="Rivas-Marin E."/>
            <person name="Kohn T."/>
            <person name="Peeters S.H."/>
            <person name="Heuer A."/>
            <person name="Rast P."/>
            <person name="Oberbeckmann S."/>
            <person name="Bunk B."/>
            <person name="Jeske O."/>
            <person name="Meyerdierks A."/>
            <person name="Storesund J.E."/>
            <person name="Kallscheuer N."/>
            <person name="Luecker S."/>
            <person name="Lage O.M."/>
            <person name="Pohl T."/>
            <person name="Merkel B.J."/>
            <person name="Hornburger P."/>
            <person name="Mueller R.-W."/>
            <person name="Bruemmer F."/>
            <person name="Labrenz M."/>
            <person name="Spormann A.M."/>
            <person name="Op den Camp H."/>
            <person name="Overmann J."/>
            <person name="Amann R."/>
            <person name="Jetten M.S.M."/>
            <person name="Mascher T."/>
            <person name="Medema M.H."/>
            <person name="Devos D.P."/>
            <person name="Kaster A.-K."/>
            <person name="Ovreas L."/>
            <person name="Rohde M."/>
            <person name="Galperin M.Y."/>
            <person name="Jogler C."/>
        </authorList>
    </citation>
    <scope>NUCLEOTIDE SEQUENCE [LARGE SCALE GENOMIC DNA]</scope>
    <source>
        <strain evidence="2 3">Spa11</strain>
    </source>
</reference>
<sequence length="80" mass="8519" precursor="true">MDHGTRKTGLRASGLVAALVVAACPALTGCSMDIAGQTLPSPYYLTDDVQYYAEGPEFKLANEAAAMKAQKEARISQQQK</sequence>
<dbReference type="EMBL" id="CP036349">
    <property type="protein sequence ID" value="QDV72005.1"/>
    <property type="molecule type" value="Genomic_DNA"/>
</dbReference>
<name>A0A518K2M9_9BACT</name>
<evidence type="ECO:0000313" key="3">
    <source>
        <dbReference type="Proteomes" id="UP000316426"/>
    </source>
</evidence>
<evidence type="ECO:0000256" key="1">
    <source>
        <dbReference type="SAM" id="SignalP"/>
    </source>
</evidence>
<dbReference type="PROSITE" id="PS51257">
    <property type="entry name" value="PROKAR_LIPOPROTEIN"/>
    <property type="match status" value="1"/>
</dbReference>
<dbReference type="KEGG" id="bmei:Spa11_01750"/>
<keyword evidence="1" id="KW-0732">Signal</keyword>
<evidence type="ECO:0000313" key="2">
    <source>
        <dbReference type="EMBL" id="QDV72005.1"/>
    </source>
</evidence>
<dbReference type="Proteomes" id="UP000316426">
    <property type="component" value="Chromosome"/>
</dbReference>
<dbReference type="RefSeq" id="WP_197529642.1">
    <property type="nucleotide sequence ID" value="NZ_CP036349.1"/>
</dbReference>
<feature type="chain" id="PRO_5022209554" evidence="1">
    <location>
        <begin position="23"/>
        <end position="80"/>
    </location>
</feature>
<gene>
    <name evidence="2" type="ORF">Spa11_01750</name>
</gene>
<protein>
    <submittedName>
        <fullName evidence="2">Uncharacterized protein</fullName>
    </submittedName>
</protein>
<keyword evidence="3" id="KW-1185">Reference proteome</keyword>